<dbReference type="PANTHER" id="PTHR31375">
    <property type="match status" value="1"/>
</dbReference>
<feature type="active site" evidence="12">
    <location>
        <position position="245"/>
    </location>
</feature>
<dbReference type="Pfam" id="PF00295">
    <property type="entry name" value="Glyco_hydro_28"/>
    <property type="match status" value="1"/>
</dbReference>
<proteinExistence type="inferred from homology"/>
<sequence>MASSGSSNVALNGRTTTFNVLDFGAVGDGVTDDSQAFLKAWNAVCTARTTSAMLIIQRKKTFLLSPTVFSGPCKPPQIHVLVLGDITAPKTRSAWGRSSYWLVFQYIDGFIINGKGTLDGQGSSWWPSLYYKQELLNDTNSYDMDDVARPIALGFSFCNNLQIYGLNVINSPSKHVKLFRCNGAILSNLNIKAPKESPNTDGIVIGECSQIQVHDNNIGTGDDCVAILKGSSNINISRVACGPGHGISIGSLGMNGAYDTVEEIHVQDCSFTGTQNGIRIKTWQGGSGYARKISFQGITLNAAENPIIIDQYYCPQLHCPNKTSAVKVSDISYTGVQGTSMTKTAINLRCSQSMACTNIELNGINITSVGQKFITSSFCLNAHGRASRSIPNLRCLMK</sequence>
<evidence type="ECO:0000256" key="3">
    <source>
        <dbReference type="ARBA" id="ARBA00012736"/>
    </source>
</evidence>
<keyword evidence="6" id="KW-0732">Signal</keyword>
<comment type="catalytic activity">
    <reaction evidence="11">
        <text>(1,4-alpha-D-galacturonosyl)n+m + H2O = (1,4-alpha-D-galacturonosyl)n + (1,4-alpha-D-galacturonosyl)m.</text>
        <dbReference type="EC" id="3.2.1.15"/>
    </reaction>
</comment>
<evidence type="ECO:0000256" key="11">
    <source>
        <dbReference type="ARBA" id="ARBA00034074"/>
    </source>
</evidence>
<evidence type="ECO:0000313" key="15">
    <source>
        <dbReference type="Proteomes" id="UP000288805"/>
    </source>
</evidence>
<dbReference type="EC" id="3.2.1.15" evidence="3"/>
<dbReference type="SUPFAM" id="SSF51126">
    <property type="entry name" value="Pectin lyase-like"/>
    <property type="match status" value="1"/>
</dbReference>
<evidence type="ECO:0000256" key="12">
    <source>
        <dbReference type="PROSITE-ProRule" id="PRU10052"/>
    </source>
</evidence>
<evidence type="ECO:0000256" key="4">
    <source>
        <dbReference type="ARBA" id="ARBA00022512"/>
    </source>
</evidence>
<evidence type="ECO:0000256" key="8">
    <source>
        <dbReference type="ARBA" id="ARBA00022801"/>
    </source>
</evidence>
<evidence type="ECO:0000313" key="14">
    <source>
        <dbReference type="EMBL" id="RVW84393.1"/>
    </source>
</evidence>
<dbReference type="InterPro" id="IPR012334">
    <property type="entry name" value="Pectin_lyas_fold"/>
</dbReference>
<reference evidence="14 15" key="1">
    <citation type="journal article" date="2018" name="PLoS Genet.">
        <title>Population sequencing reveals clonal diversity and ancestral inbreeding in the grapevine cultivar Chardonnay.</title>
        <authorList>
            <person name="Roach M.J."/>
            <person name="Johnson D.L."/>
            <person name="Bohlmann J."/>
            <person name="van Vuuren H.J."/>
            <person name="Jones S.J."/>
            <person name="Pretorius I.S."/>
            <person name="Schmidt S.A."/>
            <person name="Borneman A.R."/>
        </authorList>
    </citation>
    <scope>NUCLEOTIDE SEQUENCE [LARGE SCALE GENOMIC DNA]</scope>
    <source>
        <strain evidence="15">cv. Chardonnay</strain>
        <tissue evidence="14">Leaf</tissue>
    </source>
</reference>
<evidence type="ECO:0000256" key="5">
    <source>
        <dbReference type="ARBA" id="ARBA00022525"/>
    </source>
</evidence>
<organism evidence="14 15">
    <name type="scientific">Vitis vinifera</name>
    <name type="common">Grape</name>
    <dbReference type="NCBI Taxonomy" id="29760"/>
    <lineage>
        <taxon>Eukaryota</taxon>
        <taxon>Viridiplantae</taxon>
        <taxon>Streptophyta</taxon>
        <taxon>Embryophyta</taxon>
        <taxon>Tracheophyta</taxon>
        <taxon>Spermatophyta</taxon>
        <taxon>Magnoliopsida</taxon>
        <taxon>eudicotyledons</taxon>
        <taxon>Gunneridae</taxon>
        <taxon>Pentapetalae</taxon>
        <taxon>rosids</taxon>
        <taxon>Vitales</taxon>
        <taxon>Vitaceae</taxon>
        <taxon>Viteae</taxon>
        <taxon>Vitis</taxon>
    </lineage>
</organism>
<dbReference type="InterPro" id="IPR000743">
    <property type="entry name" value="Glyco_hydro_28"/>
</dbReference>
<keyword evidence="10" id="KW-0961">Cell wall biogenesis/degradation</keyword>
<evidence type="ECO:0000256" key="10">
    <source>
        <dbReference type="ARBA" id="ARBA00023316"/>
    </source>
</evidence>
<comment type="similarity">
    <text evidence="2 13">Belongs to the glycosyl hydrolase 28 family.</text>
</comment>
<evidence type="ECO:0000256" key="1">
    <source>
        <dbReference type="ARBA" id="ARBA00004191"/>
    </source>
</evidence>
<evidence type="ECO:0000256" key="9">
    <source>
        <dbReference type="ARBA" id="ARBA00023295"/>
    </source>
</evidence>
<dbReference type="InterPro" id="IPR011050">
    <property type="entry name" value="Pectin_lyase_fold/virulence"/>
</dbReference>
<dbReference type="PROSITE" id="PS00502">
    <property type="entry name" value="POLYGALACTURONASE"/>
    <property type="match status" value="1"/>
</dbReference>
<dbReference type="EMBL" id="QGNW01000216">
    <property type="protein sequence ID" value="RVW84393.1"/>
    <property type="molecule type" value="Genomic_DNA"/>
</dbReference>
<keyword evidence="5" id="KW-0964">Secreted</keyword>
<dbReference type="AlphaFoldDB" id="A0A438HIU0"/>
<dbReference type="GO" id="GO:0071555">
    <property type="term" value="P:cell wall organization"/>
    <property type="evidence" value="ECO:0007669"/>
    <property type="project" value="UniProtKB-KW"/>
</dbReference>
<evidence type="ECO:0000256" key="2">
    <source>
        <dbReference type="ARBA" id="ARBA00008834"/>
    </source>
</evidence>
<dbReference type="FunFam" id="2.160.20.10:FF:000032">
    <property type="entry name" value="Pectin lyase-like superfamily protein"/>
    <property type="match status" value="1"/>
</dbReference>
<gene>
    <name evidence="14" type="primary">VvCHDp000960_13</name>
    <name evidence="14" type="ORF">CK203_040635</name>
</gene>
<keyword evidence="8 13" id="KW-0378">Hydrolase</keyword>
<dbReference type="GO" id="GO:0005975">
    <property type="term" value="P:carbohydrate metabolic process"/>
    <property type="evidence" value="ECO:0007669"/>
    <property type="project" value="InterPro"/>
</dbReference>
<comment type="subcellular location">
    <subcellularLocation>
        <location evidence="1">Secreted</location>
        <location evidence="1">Cell wall</location>
    </subcellularLocation>
</comment>
<dbReference type="Gene3D" id="2.160.20.10">
    <property type="entry name" value="Single-stranded right-handed beta-helix, Pectin lyase-like"/>
    <property type="match status" value="1"/>
</dbReference>
<evidence type="ECO:0000256" key="7">
    <source>
        <dbReference type="ARBA" id="ARBA00022737"/>
    </source>
</evidence>
<accession>A0A438HIU0</accession>
<dbReference type="GO" id="GO:0004650">
    <property type="term" value="F:polygalacturonase activity"/>
    <property type="evidence" value="ECO:0007669"/>
    <property type="project" value="UniProtKB-EC"/>
</dbReference>
<keyword evidence="4" id="KW-0134">Cell wall</keyword>
<protein>
    <recommendedName>
        <fullName evidence="3">endo-polygalacturonase</fullName>
        <ecNumber evidence="3">3.2.1.15</ecNumber>
    </recommendedName>
</protein>
<keyword evidence="7" id="KW-0677">Repeat</keyword>
<name>A0A438HIU0_VITVI</name>
<evidence type="ECO:0000256" key="13">
    <source>
        <dbReference type="RuleBase" id="RU361169"/>
    </source>
</evidence>
<comment type="caution">
    <text evidence="14">The sequence shown here is derived from an EMBL/GenBank/DDBJ whole genome shotgun (WGS) entry which is preliminary data.</text>
</comment>
<evidence type="ECO:0000256" key="6">
    <source>
        <dbReference type="ARBA" id="ARBA00022729"/>
    </source>
</evidence>
<dbReference type="Proteomes" id="UP000288805">
    <property type="component" value="Unassembled WGS sequence"/>
</dbReference>
<keyword evidence="9 13" id="KW-0326">Glycosidase</keyword>